<accession>A0A6C0H0T5</accession>
<dbReference type="EMBL" id="MN739836">
    <property type="protein sequence ID" value="QHT74017.1"/>
    <property type="molecule type" value="Genomic_DNA"/>
</dbReference>
<protein>
    <recommendedName>
        <fullName evidence="2">Papain-like cysteine peptidase</fullName>
    </recommendedName>
</protein>
<dbReference type="AlphaFoldDB" id="A0A6C0H0T5"/>
<dbReference type="Pfam" id="PF08795">
    <property type="entry name" value="DUF1796"/>
    <property type="match status" value="1"/>
</dbReference>
<reference evidence="1" key="1">
    <citation type="journal article" date="2020" name="Nature">
        <title>Giant virus diversity and host interactions through global metagenomics.</title>
        <authorList>
            <person name="Schulz F."/>
            <person name="Roux S."/>
            <person name="Paez-Espino D."/>
            <person name="Jungbluth S."/>
            <person name="Walsh D.A."/>
            <person name="Denef V.J."/>
            <person name="McMahon K.D."/>
            <person name="Konstantinidis K.T."/>
            <person name="Eloe-Fadrosh E.A."/>
            <person name="Kyrpides N.C."/>
            <person name="Woyke T."/>
        </authorList>
    </citation>
    <scope>NUCLEOTIDE SEQUENCE</scope>
    <source>
        <strain evidence="1">GVMAG-M-3300023179-4</strain>
    </source>
</reference>
<proteinExistence type="predicted"/>
<evidence type="ECO:0008006" key="2">
    <source>
        <dbReference type="Google" id="ProtNLM"/>
    </source>
</evidence>
<organism evidence="1">
    <name type="scientific">viral metagenome</name>
    <dbReference type="NCBI Taxonomy" id="1070528"/>
    <lineage>
        <taxon>unclassified sequences</taxon>
        <taxon>metagenomes</taxon>
        <taxon>organismal metagenomes</taxon>
    </lineage>
</organism>
<dbReference type="InterPro" id="IPR014903">
    <property type="entry name" value="DUF1796"/>
</dbReference>
<evidence type="ECO:0000313" key="1">
    <source>
        <dbReference type="EMBL" id="QHT74017.1"/>
    </source>
</evidence>
<sequence length="209" mass="25081">MEINYICSLGPVCHSANIIKDLGLKICSYPFDWIFSNHDLILECINDKFNCFLNKSFYCEYIQKWNDRQCGHIKYGLNMFNHKDPRNNDDYNYYIKCVNRFLNLLDKKEHKLFILTYINISDIDEEFKRNIIDFNDKFSKYTTNHTILVIFNIPNKETNFHKFTYNDNIHFLELYTVSQSVGSSFVNDDDNKYLNSIIKETYNFNIKKN</sequence>
<name>A0A6C0H0T5_9ZZZZ</name>